<proteinExistence type="predicted"/>
<feature type="compositionally biased region" description="Basic and acidic residues" evidence="1">
    <location>
        <begin position="19"/>
        <end position="36"/>
    </location>
</feature>
<dbReference type="EMBL" id="BNEK01000002">
    <property type="protein sequence ID" value="GHJ26717.1"/>
    <property type="molecule type" value="Genomic_DNA"/>
</dbReference>
<evidence type="ECO:0000256" key="1">
    <source>
        <dbReference type="SAM" id="MobiDB-lite"/>
    </source>
</evidence>
<accession>A0ABQ3TTQ6</accession>
<comment type="caution">
    <text evidence="2">The sequence shown here is derived from an EMBL/GenBank/DDBJ whole genome shotgun (WGS) entry which is preliminary data.</text>
</comment>
<protein>
    <submittedName>
        <fullName evidence="2">Uncharacterized protein</fullName>
    </submittedName>
</protein>
<feature type="region of interest" description="Disordered" evidence="1">
    <location>
        <begin position="1"/>
        <end position="36"/>
    </location>
</feature>
<evidence type="ECO:0000313" key="2">
    <source>
        <dbReference type="EMBL" id="GHJ26717.1"/>
    </source>
</evidence>
<reference evidence="2" key="1">
    <citation type="submission" date="2024-05" db="EMBL/GenBank/DDBJ databases">
        <title>Whole genome shotgun sequence of Streptomyces hygroscopicus NBRC 113678.</title>
        <authorList>
            <person name="Komaki H."/>
            <person name="Tamura T."/>
        </authorList>
    </citation>
    <scope>NUCLEOTIDE SEQUENCE</scope>
    <source>
        <strain evidence="2">N11-34</strain>
    </source>
</reference>
<evidence type="ECO:0000313" key="3">
    <source>
        <dbReference type="Proteomes" id="UP001054854"/>
    </source>
</evidence>
<name>A0ABQ3TTQ6_STRHY</name>
<keyword evidence="3" id="KW-1185">Reference proteome</keyword>
<gene>
    <name evidence="2" type="ORF">TPA0910_11500</name>
</gene>
<dbReference type="Proteomes" id="UP001054854">
    <property type="component" value="Unassembled WGS sequence"/>
</dbReference>
<sequence>MRKPSTGDGHDVVGGFDESGVREGVRADRAVGDQDQRAVQIQPSGMSRRLRATDWDAWLVAVVL</sequence>
<organism evidence="2 3">
    <name type="scientific">Streptomyces hygroscopicus</name>
    <dbReference type="NCBI Taxonomy" id="1912"/>
    <lineage>
        <taxon>Bacteria</taxon>
        <taxon>Bacillati</taxon>
        <taxon>Actinomycetota</taxon>
        <taxon>Actinomycetes</taxon>
        <taxon>Kitasatosporales</taxon>
        <taxon>Streptomycetaceae</taxon>
        <taxon>Streptomyces</taxon>
        <taxon>Streptomyces violaceusniger group</taxon>
    </lineage>
</organism>